<organism evidence="5 6">
    <name type="scientific">Cordyceps javanica</name>
    <dbReference type="NCBI Taxonomy" id="43265"/>
    <lineage>
        <taxon>Eukaryota</taxon>
        <taxon>Fungi</taxon>
        <taxon>Dikarya</taxon>
        <taxon>Ascomycota</taxon>
        <taxon>Pezizomycotina</taxon>
        <taxon>Sordariomycetes</taxon>
        <taxon>Hypocreomycetidae</taxon>
        <taxon>Hypocreales</taxon>
        <taxon>Cordycipitaceae</taxon>
        <taxon>Cordyceps</taxon>
    </lineage>
</organism>
<dbReference type="GO" id="GO:0000981">
    <property type="term" value="F:DNA-binding transcription factor activity, RNA polymerase II-specific"/>
    <property type="evidence" value="ECO:0007669"/>
    <property type="project" value="InterPro"/>
</dbReference>
<dbReference type="InterPro" id="IPR036864">
    <property type="entry name" value="Zn2-C6_fun-type_DNA-bd_sf"/>
</dbReference>
<dbReference type="EMBL" id="SPUK01000002">
    <property type="protein sequence ID" value="TQV99838.1"/>
    <property type="molecule type" value="Genomic_DNA"/>
</dbReference>
<feature type="region of interest" description="Disordered" evidence="3">
    <location>
        <begin position="141"/>
        <end position="175"/>
    </location>
</feature>
<dbReference type="PROSITE" id="PS00463">
    <property type="entry name" value="ZN2_CY6_FUNGAL_1"/>
    <property type="match status" value="1"/>
</dbReference>
<dbReference type="PANTHER" id="PTHR37534:SF12">
    <property type="entry name" value="ZN(2)-C6 FUNGAL-TYPE DOMAIN-CONTAINING PROTEIN"/>
    <property type="match status" value="1"/>
</dbReference>
<feature type="compositionally biased region" description="Low complexity" evidence="3">
    <location>
        <begin position="47"/>
        <end position="61"/>
    </location>
</feature>
<dbReference type="SMART" id="SM00066">
    <property type="entry name" value="GAL4"/>
    <property type="match status" value="1"/>
</dbReference>
<evidence type="ECO:0000259" key="4">
    <source>
        <dbReference type="PROSITE" id="PS50048"/>
    </source>
</evidence>
<gene>
    <name evidence="5" type="ORF">IF1G_02053</name>
</gene>
<dbReference type="InterPro" id="IPR001138">
    <property type="entry name" value="Zn2Cys6_DnaBD"/>
</dbReference>
<dbReference type="CDD" id="cd00067">
    <property type="entry name" value="GAL4"/>
    <property type="match status" value="1"/>
</dbReference>
<comment type="subcellular location">
    <subcellularLocation>
        <location evidence="1">Nucleus</location>
    </subcellularLocation>
</comment>
<evidence type="ECO:0000313" key="6">
    <source>
        <dbReference type="Proteomes" id="UP000315783"/>
    </source>
</evidence>
<name>A0A545VDQ0_9HYPO</name>
<dbReference type="SUPFAM" id="SSF57701">
    <property type="entry name" value="Zn2/Cys6 DNA-binding domain"/>
    <property type="match status" value="1"/>
</dbReference>
<evidence type="ECO:0000256" key="1">
    <source>
        <dbReference type="ARBA" id="ARBA00004123"/>
    </source>
</evidence>
<dbReference type="STRING" id="43265.A0A545VDQ0"/>
<dbReference type="AlphaFoldDB" id="A0A545VDQ0"/>
<dbReference type="GO" id="GO:0005634">
    <property type="term" value="C:nucleus"/>
    <property type="evidence" value="ECO:0007669"/>
    <property type="project" value="UniProtKB-SubCell"/>
</dbReference>
<dbReference type="PROSITE" id="PS50048">
    <property type="entry name" value="ZN2_CY6_FUNGAL_2"/>
    <property type="match status" value="1"/>
</dbReference>
<sequence length="738" mass="80856">MSSEPASREPGPQTKLDIPPGFAIQMSTLPPGMRRTPANASINSVKMATAKSAKSKTTMKASDTDGVSKTKTQMHRRSRSGCYTCRLRRKKCDEVTPFCSACQHLGLECEYKRPIWWSNNEARRRNKEDIKIIIKRKKLAEKSATHEIHSSVSPPPPSLSHSMPTSASGSDFYDRNRSASIDSRASAGGGGGGFNFNSPPSGADFVAYNSQIHPDFIYGAGSGAYTPYEIDVKTERQMFVNDVPTVRESHVSTFSTMHTPPPPGTVLPAGMFPNGGCWTEHVHEERRASLSEEALNVHFFDFAHGPPQESRQVKIELEESDQRLLEHFVQYVLPTIFPILESNQHGSVGSDLILPALQTNSIYLHCCLSTAAQHIKTLNLAAGQVPPSSSSAGEESDADGDIMRHRYATIWSLCEALKRDENHQQILDATLGLIFFQCVVGRPDDGLLDIPWHQHFQAAISLVQKLDLPRLVSDAAAPPPAQTPFNMTLTAWIDILGATMLGVSPTFAHTYREKHLSQGSPHLGLRELMGCDDRVMYLISEIACLESLKKGGMDDYVLCQHVLSLGEQISLTEAGTGGDLEPPRLPFNANGTLSPKQLSRNITAAFRYAARIYLCSLVPGFDPLAPAHVALVDKLTGVLQCVPAGPEGFDRSLVWVYLIGGSISGPGSVFRALFEERVAALGDLATCGSFGRMVCVMRHLWLQNDQIAQSITPGSDVALPYVHWRDILQVNGWDYLLI</sequence>
<dbReference type="PANTHER" id="PTHR37534">
    <property type="entry name" value="TRANSCRIPTIONAL ACTIVATOR PROTEIN UGA3"/>
    <property type="match status" value="1"/>
</dbReference>
<keyword evidence="2" id="KW-0539">Nucleus</keyword>
<evidence type="ECO:0000313" key="5">
    <source>
        <dbReference type="EMBL" id="TQV99838.1"/>
    </source>
</evidence>
<dbReference type="Gene3D" id="4.10.240.10">
    <property type="entry name" value="Zn(2)-C6 fungal-type DNA-binding domain"/>
    <property type="match status" value="1"/>
</dbReference>
<protein>
    <submittedName>
        <fullName evidence="5">C6 sexual development transcription factor (Pro1)</fullName>
    </submittedName>
</protein>
<feature type="region of interest" description="Disordered" evidence="3">
    <location>
        <begin position="47"/>
        <end position="73"/>
    </location>
</feature>
<accession>A0A545VDQ0</accession>
<evidence type="ECO:0000256" key="2">
    <source>
        <dbReference type="ARBA" id="ARBA00023242"/>
    </source>
</evidence>
<reference evidence="5 6" key="1">
    <citation type="journal article" date="2019" name="Appl. Microbiol. Biotechnol.">
        <title>Genome sequence of Isaria javanica and comparative genome analysis insights into family S53 peptidase evolution in fungal entomopathogens.</title>
        <authorList>
            <person name="Lin R."/>
            <person name="Zhang X."/>
            <person name="Xin B."/>
            <person name="Zou M."/>
            <person name="Gao Y."/>
            <person name="Qin F."/>
            <person name="Hu Q."/>
            <person name="Xie B."/>
            <person name="Cheng X."/>
        </authorList>
    </citation>
    <scope>NUCLEOTIDE SEQUENCE [LARGE SCALE GENOMIC DNA]</scope>
    <source>
        <strain evidence="5 6">IJ1G</strain>
    </source>
</reference>
<dbReference type="Pfam" id="PF00172">
    <property type="entry name" value="Zn_clus"/>
    <property type="match status" value="1"/>
</dbReference>
<dbReference type="Pfam" id="PF11951">
    <property type="entry name" value="Fungal_trans_2"/>
    <property type="match status" value="1"/>
</dbReference>
<proteinExistence type="predicted"/>
<dbReference type="InterPro" id="IPR021858">
    <property type="entry name" value="Fun_TF"/>
</dbReference>
<dbReference type="Proteomes" id="UP000315783">
    <property type="component" value="Unassembled WGS sequence"/>
</dbReference>
<feature type="region of interest" description="Disordered" evidence="3">
    <location>
        <begin position="1"/>
        <end position="22"/>
    </location>
</feature>
<feature type="domain" description="Zn(2)-C6 fungal-type" evidence="4">
    <location>
        <begin position="81"/>
        <end position="111"/>
    </location>
</feature>
<evidence type="ECO:0000256" key="3">
    <source>
        <dbReference type="SAM" id="MobiDB-lite"/>
    </source>
</evidence>
<keyword evidence="6" id="KW-1185">Reference proteome</keyword>
<comment type="caution">
    <text evidence="5">The sequence shown here is derived from an EMBL/GenBank/DDBJ whole genome shotgun (WGS) entry which is preliminary data.</text>
</comment>
<dbReference type="GO" id="GO:0008270">
    <property type="term" value="F:zinc ion binding"/>
    <property type="evidence" value="ECO:0007669"/>
    <property type="project" value="InterPro"/>
</dbReference>